<keyword evidence="2" id="KW-1185">Reference proteome</keyword>
<dbReference type="EMBL" id="MU277327">
    <property type="protein sequence ID" value="KAI0054937.1"/>
    <property type="molecule type" value="Genomic_DNA"/>
</dbReference>
<organism evidence="1 2">
    <name type="scientific">Artomyces pyxidatus</name>
    <dbReference type="NCBI Taxonomy" id="48021"/>
    <lineage>
        <taxon>Eukaryota</taxon>
        <taxon>Fungi</taxon>
        <taxon>Dikarya</taxon>
        <taxon>Basidiomycota</taxon>
        <taxon>Agaricomycotina</taxon>
        <taxon>Agaricomycetes</taxon>
        <taxon>Russulales</taxon>
        <taxon>Auriscalpiaceae</taxon>
        <taxon>Artomyces</taxon>
    </lineage>
</organism>
<sequence>MLDHFSLARGVYLSDFFNIFDLCIRAHVIQDCMYVPYIRVLLTCILFVQSFSLTLLRLGPLFGNCRPRRSCAASRARSVHLSSATCHNFISSTAFSCNDACIFFITNFYSQSYAETGLSQPYRAFEQDGSWTLARILHYEGLRRCECTGFLLPCLWRPTSHTGPTLRALAMDSGFPSPEALQILRCLARHVLACLFRRRRS</sequence>
<dbReference type="Proteomes" id="UP000814140">
    <property type="component" value="Unassembled WGS sequence"/>
</dbReference>
<evidence type="ECO:0000313" key="1">
    <source>
        <dbReference type="EMBL" id="KAI0054937.1"/>
    </source>
</evidence>
<reference evidence="1" key="2">
    <citation type="journal article" date="2022" name="New Phytol.">
        <title>Evolutionary transition to the ectomycorrhizal habit in the genomes of a hyperdiverse lineage of mushroom-forming fungi.</title>
        <authorList>
            <person name="Looney B."/>
            <person name="Miyauchi S."/>
            <person name="Morin E."/>
            <person name="Drula E."/>
            <person name="Courty P.E."/>
            <person name="Kohler A."/>
            <person name="Kuo A."/>
            <person name="LaButti K."/>
            <person name="Pangilinan J."/>
            <person name="Lipzen A."/>
            <person name="Riley R."/>
            <person name="Andreopoulos W."/>
            <person name="He G."/>
            <person name="Johnson J."/>
            <person name="Nolan M."/>
            <person name="Tritt A."/>
            <person name="Barry K.W."/>
            <person name="Grigoriev I.V."/>
            <person name="Nagy L.G."/>
            <person name="Hibbett D."/>
            <person name="Henrissat B."/>
            <person name="Matheny P.B."/>
            <person name="Labbe J."/>
            <person name="Martin F.M."/>
        </authorList>
    </citation>
    <scope>NUCLEOTIDE SEQUENCE</scope>
    <source>
        <strain evidence="1">HHB10654</strain>
    </source>
</reference>
<gene>
    <name evidence="1" type="ORF">BV25DRAFT_352168</name>
</gene>
<accession>A0ACB8SF91</accession>
<name>A0ACB8SF91_9AGAM</name>
<proteinExistence type="predicted"/>
<reference evidence="1" key="1">
    <citation type="submission" date="2021-03" db="EMBL/GenBank/DDBJ databases">
        <authorList>
            <consortium name="DOE Joint Genome Institute"/>
            <person name="Ahrendt S."/>
            <person name="Looney B.P."/>
            <person name="Miyauchi S."/>
            <person name="Morin E."/>
            <person name="Drula E."/>
            <person name="Courty P.E."/>
            <person name="Chicoki N."/>
            <person name="Fauchery L."/>
            <person name="Kohler A."/>
            <person name="Kuo A."/>
            <person name="Labutti K."/>
            <person name="Pangilinan J."/>
            <person name="Lipzen A."/>
            <person name="Riley R."/>
            <person name="Andreopoulos W."/>
            <person name="He G."/>
            <person name="Johnson J."/>
            <person name="Barry K.W."/>
            <person name="Grigoriev I.V."/>
            <person name="Nagy L."/>
            <person name="Hibbett D."/>
            <person name="Henrissat B."/>
            <person name="Matheny P.B."/>
            <person name="Labbe J."/>
            <person name="Martin F."/>
        </authorList>
    </citation>
    <scope>NUCLEOTIDE SEQUENCE</scope>
    <source>
        <strain evidence="1">HHB10654</strain>
    </source>
</reference>
<protein>
    <submittedName>
        <fullName evidence="1">Uncharacterized protein</fullName>
    </submittedName>
</protein>
<comment type="caution">
    <text evidence="1">The sequence shown here is derived from an EMBL/GenBank/DDBJ whole genome shotgun (WGS) entry which is preliminary data.</text>
</comment>
<evidence type="ECO:0000313" key="2">
    <source>
        <dbReference type="Proteomes" id="UP000814140"/>
    </source>
</evidence>